<keyword evidence="15" id="KW-1185">Reference proteome</keyword>
<dbReference type="HAMAP" id="MF_00185">
    <property type="entry name" value="IPP_trans"/>
    <property type="match status" value="1"/>
</dbReference>
<keyword evidence="8 10" id="KW-0460">Magnesium</keyword>
<feature type="site" description="Interaction with substrate tRNA" evidence="10">
    <location>
        <position position="121"/>
    </location>
</feature>
<dbReference type="Gene3D" id="3.40.50.300">
    <property type="entry name" value="P-loop containing nucleotide triphosphate hydrolases"/>
    <property type="match status" value="1"/>
</dbReference>
<dbReference type="NCBIfam" id="TIGR00174">
    <property type="entry name" value="miaA"/>
    <property type="match status" value="1"/>
</dbReference>
<dbReference type="GO" id="GO:0052381">
    <property type="term" value="F:tRNA dimethylallyltransferase activity"/>
    <property type="evidence" value="ECO:0007669"/>
    <property type="project" value="UniProtKB-UniRule"/>
</dbReference>
<evidence type="ECO:0000313" key="15">
    <source>
        <dbReference type="Proteomes" id="UP000555828"/>
    </source>
</evidence>
<evidence type="ECO:0000256" key="9">
    <source>
        <dbReference type="ARBA" id="ARBA00049563"/>
    </source>
</evidence>
<evidence type="ECO:0000256" key="11">
    <source>
        <dbReference type="RuleBase" id="RU003783"/>
    </source>
</evidence>
<comment type="caution">
    <text evidence="10">Lacks conserved residue(s) required for the propagation of feature annotation.</text>
</comment>
<evidence type="ECO:0000313" key="14">
    <source>
        <dbReference type="EMBL" id="MBB6061713.1"/>
    </source>
</evidence>
<evidence type="ECO:0000256" key="8">
    <source>
        <dbReference type="ARBA" id="ARBA00022842"/>
    </source>
</evidence>
<dbReference type="PANTHER" id="PTHR11088:SF60">
    <property type="entry name" value="TRNA DIMETHYLALLYLTRANSFERASE"/>
    <property type="match status" value="1"/>
</dbReference>
<evidence type="ECO:0000256" key="12">
    <source>
        <dbReference type="RuleBase" id="RU003784"/>
    </source>
</evidence>
<evidence type="ECO:0000256" key="10">
    <source>
        <dbReference type="HAMAP-Rule" id="MF_00185"/>
    </source>
</evidence>
<dbReference type="InterPro" id="IPR039657">
    <property type="entry name" value="Dimethylallyltransferase"/>
</dbReference>
<dbReference type="AlphaFoldDB" id="A0A841GPN9"/>
<gene>
    <name evidence="10" type="primary">miaA</name>
    <name evidence="14" type="ORF">HNP65_000135</name>
</gene>
<feature type="site" description="Interaction with substrate tRNA" evidence="10">
    <location>
        <position position="99"/>
    </location>
</feature>
<comment type="catalytic activity">
    <reaction evidence="9 10 11">
        <text>adenosine(37) in tRNA + dimethylallyl diphosphate = N(6)-dimethylallyladenosine(37) in tRNA + diphosphate</text>
        <dbReference type="Rhea" id="RHEA:26482"/>
        <dbReference type="Rhea" id="RHEA-COMP:10162"/>
        <dbReference type="Rhea" id="RHEA-COMP:10375"/>
        <dbReference type="ChEBI" id="CHEBI:33019"/>
        <dbReference type="ChEBI" id="CHEBI:57623"/>
        <dbReference type="ChEBI" id="CHEBI:74411"/>
        <dbReference type="ChEBI" id="CHEBI:74415"/>
        <dbReference type="EC" id="2.5.1.75"/>
    </reaction>
</comment>
<dbReference type="FunFam" id="1.10.20.140:FF:000001">
    <property type="entry name" value="tRNA dimethylallyltransferase"/>
    <property type="match status" value="1"/>
</dbReference>
<evidence type="ECO:0000256" key="7">
    <source>
        <dbReference type="ARBA" id="ARBA00022840"/>
    </source>
</evidence>
<feature type="binding site" evidence="10">
    <location>
        <begin position="8"/>
        <end position="15"/>
    </location>
    <ligand>
        <name>ATP</name>
        <dbReference type="ChEBI" id="CHEBI:30616"/>
    </ligand>
</feature>
<comment type="subunit">
    <text evidence="10">Monomer.</text>
</comment>
<dbReference type="Proteomes" id="UP000555828">
    <property type="component" value="Unassembled WGS sequence"/>
</dbReference>
<protein>
    <recommendedName>
        <fullName evidence="10">tRNA dimethylallyltransferase</fullName>
        <ecNumber evidence="10">2.5.1.75</ecNumber>
    </recommendedName>
    <alternativeName>
        <fullName evidence="10">Dimethylallyl diphosphate:tRNA dimethylallyltransferase</fullName>
        <shortName evidence="10">DMAPP:tRNA dimethylallyltransferase</shortName>
        <shortName evidence="10">DMATase</shortName>
    </alternativeName>
    <alternativeName>
        <fullName evidence="10">Isopentenyl-diphosphate:tRNA isopentenyltransferase</fullName>
        <shortName evidence="10">IPP transferase</shortName>
        <shortName evidence="10">IPPT</shortName>
        <shortName evidence="10">IPTase</shortName>
    </alternativeName>
</protein>
<keyword evidence="6 10" id="KW-0547">Nucleotide-binding</keyword>
<feature type="binding site" evidence="10">
    <location>
        <begin position="10"/>
        <end position="15"/>
    </location>
    <ligand>
        <name>substrate</name>
    </ligand>
</feature>
<dbReference type="EC" id="2.5.1.75" evidence="10"/>
<comment type="similarity">
    <text evidence="3 10 13">Belongs to the IPP transferase family.</text>
</comment>
<proteinExistence type="inferred from homology"/>
<dbReference type="InterPro" id="IPR027417">
    <property type="entry name" value="P-loop_NTPase"/>
</dbReference>
<dbReference type="InterPro" id="IPR018022">
    <property type="entry name" value="IPT"/>
</dbReference>
<comment type="cofactor">
    <cofactor evidence="1 10">
        <name>Mg(2+)</name>
        <dbReference type="ChEBI" id="CHEBI:18420"/>
    </cofactor>
</comment>
<evidence type="ECO:0000256" key="13">
    <source>
        <dbReference type="RuleBase" id="RU003785"/>
    </source>
</evidence>
<reference evidence="14 15" key="1">
    <citation type="submission" date="2020-08" db="EMBL/GenBank/DDBJ databases">
        <title>Genomic Encyclopedia of Type Strains, Phase IV (KMG-IV): sequencing the most valuable type-strain genomes for metagenomic binning, comparative biology and taxonomic classification.</title>
        <authorList>
            <person name="Goeker M."/>
        </authorList>
    </citation>
    <scope>NUCLEOTIDE SEQUENCE [LARGE SCALE GENOMIC DNA]</scope>
    <source>
        <strain evidence="14 15">DSM 13481</strain>
    </source>
</reference>
<dbReference type="Pfam" id="PF01715">
    <property type="entry name" value="IPPT"/>
    <property type="match status" value="1"/>
</dbReference>
<keyword evidence="4 10" id="KW-0808">Transferase</keyword>
<organism evidence="14 15">
    <name type="scientific">Thermosipho japonicus</name>
    <dbReference type="NCBI Taxonomy" id="90323"/>
    <lineage>
        <taxon>Bacteria</taxon>
        <taxon>Thermotogati</taxon>
        <taxon>Thermotogota</taxon>
        <taxon>Thermotogae</taxon>
        <taxon>Thermotogales</taxon>
        <taxon>Fervidobacteriaceae</taxon>
        <taxon>Thermosipho</taxon>
    </lineage>
</organism>
<evidence type="ECO:0000256" key="1">
    <source>
        <dbReference type="ARBA" id="ARBA00001946"/>
    </source>
</evidence>
<keyword evidence="7 10" id="KW-0067">ATP-binding</keyword>
<dbReference type="EMBL" id="JACHEX010000001">
    <property type="protein sequence ID" value="MBB6061713.1"/>
    <property type="molecule type" value="Genomic_DNA"/>
</dbReference>
<evidence type="ECO:0000256" key="4">
    <source>
        <dbReference type="ARBA" id="ARBA00022679"/>
    </source>
</evidence>
<evidence type="ECO:0000256" key="2">
    <source>
        <dbReference type="ARBA" id="ARBA00003213"/>
    </source>
</evidence>
<evidence type="ECO:0000256" key="6">
    <source>
        <dbReference type="ARBA" id="ARBA00022741"/>
    </source>
</evidence>
<dbReference type="SUPFAM" id="SSF52540">
    <property type="entry name" value="P-loop containing nucleoside triphosphate hydrolases"/>
    <property type="match status" value="2"/>
</dbReference>
<sequence>MKYTIISGPTAVGKTDIVLEIASQINANIISVDSRQIYKLMDIGTAKPSKEEQSKVTHYLIDHIYPDEYYNAFLFRQDALKIRDKLVNEGIVPLFVGGTGLYIDSLVKGFFEGVPKDEKLRKKLSEMEKNEPGILRSMLEKYDPQAAQKIHPSDIKRTIRALEVYFKTGKKISQLQTQSEYSKDYKILVLDRYRDELYGRINLRVDKMIKEGLIEEVKSLLEKYPKDLNAFQTIGYKEIIRYLENTYDLNTAIHLIKKNTRHYARRQIIWLRRYKQAKWINLSEISRKKAIEEIKKFILEV</sequence>
<accession>A0A841GPN9</accession>
<name>A0A841GPN9_9BACT</name>
<dbReference type="GO" id="GO:0006400">
    <property type="term" value="P:tRNA modification"/>
    <property type="evidence" value="ECO:0007669"/>
    <property type="project" value="TreeGrafter"/>
</dbReference>
<evidence type="ECO:0000256" key="5">
    <source>
        <dbReference type="ARBA" id="ARBA00022694"/>
    </source>
</evidence>
<dbReference type="Gene3D" id="1.10.20.140">
    <property type="match status" value="1"/>
</dbReference>
<evidence type="ECO:0000256" key="3">
    <source>
        <dbReference type="ARBA" id="ARBA00005842"/>
    </source>
</evidence>
<comment type="caution">
    <text evidence="14">The sequence shown here is derived from an EMBL/GenBank/DDBJ whole genome shotgun (WGS) entry which is preliminary data.</text>
</comment>
<dbReference type="GO" id="GO:0005524">
    <property type="term" value="F:ATP binding"/>
    <property type="evidence" value="ECO:0007669"/>
    <property type="project" value="UniProtKB-UniRule"/>
</dbReference>
<dbReference type="PANTHER" id="PTHR11088">
    <property type="entry name" value="TRNA DIMETHYLALLYLTRANSFERASE"/>
    <property type="match status" value="1"/>
</dbReference>
<feature type="region of interest" description="Interaction with substrate tRNA" evidence="10">
    <location>
        <begin position="33"/>
        <end position="36"/>
    </location>
</feature>
<keyword evidence="5 10" id="KW-0819">tRNA processing</keyword>
<dbReference type="RefSeq" id="WP_184618486.1">
    <property type="nucleotide sequence ID" value="NZ_JACHEX010000001.1"/>
</dbReference>
<comment type="function">
    <text evidence="2 10 12">Catalyzes the transfer of a dimethylallyl group onto the adenine at position 37 in tRNAs that read codons beginning with uridine, leading to the formation of N6-(dimethylallyl)adenosine (i(6)A).</text>
</comment>